<comment type="caution">
    <text evidence="5">The sequence shown here is derived from an EMBL/GenBank/DDBJ whole genome shotgun (WGS) entry which is preliminary data.</text>
</comment>
<dbReference type="InterPro" id="IPR018060">
    <property type="entry name" value="HTH_AraC"/>
</dbReference>
<dbReference type="PANTHER" id="PTHR46796:SF7">
    <property type="entry name" value="ARAC FAMILY TRANSCRIPTIONAL REGULATOR"/>
    <property type="match status" value="1"/>
</dbReference>
<keyword evidence="2" id="KW-0238">DNA-binding</keyword>
<dbReference type="Gene3D" id="1.10.10.60">
    <property type="entry name" value="Homeodomain-like"/>
    <property type="match status" value="2"/>
</dbReference>
<dbReference type="InterPro" id="IPR032783">
    <property type="entry name" value="AraC_lig"/>
</dbReference>
<evidence type="ECO:0000259" key="4">
    <source>
        <dbReference type="PROSITE" id="PS01124"/>
    </source>
</evidence>
<feature type="domain" description="HTH araC/xylS-type" evidence="4">
    <location>
        <begin position="201"/>
        <end position="299"/>
    </location>
</feature>
<dbReference type="Pfam" id="PF12833">
    <property type="entry name" value="HTH_18"/>
    <property type="match status" value="1"/>
</dbReference>
<accession>A0ABT6BC71</accession>
<dbReference type="PANTHER" id="PTHR46796">
    <property type="entry name" value="HTH-TYPE TRANSCRIPTIONAL ACTIVATOR RHAS-RELATED"/>
    <property type="match status" value="1"/>
</dbReference>
<evidence type="ECO:0000313" key="5">
    <source>
        <dbReference type="EMBL" id="MDF4025721.1"/>
    </source>
</evidence>
<organism evidence="5 6">
    <name type="scientific">Luteibacter sahnii</name>
    <dbReference type="NCBI Taxonomy" id="3021977"/>
    <lineage>
        <taxon>Bacteria</taxon>
        <taxon>Pseudomonadati</taxon>
        <taxon>Pseudomonadota</taxon>
        <taxon>Gammaproteobacteria</taxon>
        <taxon>Lysobacterales</taxon>
        <taxon>Rhodanobacteraceae</taxon>
        <taxon>Luteibacter</taxon>
    </lineage>
</organism>
<dbReference type="SUPFAM" id="SSF46689">
    <property type="entry name" value="Homeodomain-like"/>
    <property type="match status" value="2"/>
</dbReference>
<dbReference type="PROSITE" id="PS01124">
    <property type="entry name" value="HTH_ARAC_FAMILY_2"/>
    <property type="match status" value="1"/>
</dbReference>
<gene>
    <name evidence="5" type="ORF">P3W24_12160</name>
</gene>
<keyword evidence="1" id="KW-0805">Transcription regulation</keyword>
<dbReference type="InterPro" id="IPR009057">
    <property type="entry name" value="Homeodomain-like_sf"/>
</dbReference>
<evidence type="ECO:0000256" key="1">
    <source>
        <dbReference type="ARBA" id="ARBA00023015"/>
    </source>
</evidence>
<dbReference type="EMBL" id="JARJJS010000002">
    <property type="protein sequence ID" value="MDF4025721.1"/>
    <property type="molecule type" value="Genomic_DNA"/>
</dbReference>
<evidence type="ECO:0000256" key="2">
    <source>
        <dbReference type="ARBA" id="ARBA00023125"/>
    </source>
</evidence>
<protein>
    <submittedName>
        <fullName evidence="5">AraC family transcriptional regulator</fullName>
    </submittedName>
</protein>
<evidence type="ECO:0000256" key="3">
    <source>
        <dbReference type="ARBA" id="ARBA00023163"/>
    </source>
</evidence>
<dbReference type="Proteomes" id="UP001528850">
    <property type="component" value="Unassembled WGS sequence"/>
</dbReference>
<name>A0ABT6BC71_9GAMM</name>
<evidence type="ECO:0000313" key="6">
    <source>
        <dbReference type="Proteomes" id="UP001528850"/>
    </source>
</evidence>
<dbReference type="SMART" id="SM00342">
    <property type="entry name" value="HTH_ARAC"/>
    <property type="match status" value="1"/>
</dbReference>
<keyword evidence="3" id="KW-0804">Transcription</keyword>
<sequence length="309" mass="32657">MDPLSEVLTLLKPASFGFRGLDARGAWRLEFGATGGIKAFAVEAGTCWMTIEGGEPTRLGPGDMVLLPGRTAFRLFSSDGAEPIDAYPFFSSVPVGTVASLHGGGECFGVGGFFDFEGRHAASILDVLPSLIMIRAETTRAALGVLIGRLMKELREPQPGGALIAAHLAQSLLIEALRLHLADDSANGRGWLAGLRDRRIGSVLAAMHADPARAWTLVDLSRTAGMSRSSFAARFKQVVGEGALEYLTRWRMIVAADKLAQGRTTLAAVAPMVGYASESAFGMAFKRVLGQSPRQFVNHLGSGCAIGPG</sequence>
<reference evidence="5 6" key="1">
    <citation type="journal article" date="2024" name="Curr. Microbiol.">
        <title>Luteibacter sahnii sp. nov., A Novel Yellow-Colored Xanthomonadin Pigment Producing Probiotic Bacterium from Healthy Rice Seed Microbiome.</title>
        <authorList>
            <person name="Jaiswal G."/>
            <person name="Rana R."/>
            <person name="Nayak P.K."/>
            <person name="Chouhan R."/>
            <person name="Gandhi S.G."/>
            <person name="Patel H.K."/>
            <person name="Patil P.B."/>
        </authorList>
    </citation>
    <scope>NUCLEOTIDE SEQUENCE [LARGE SCALE GENOMIC DNA]</scope>
    <source>
        <strain evidence="5 6">PPL201</strain>
    </source>
</reference>
<proteinExistence type="predicted"/>
<dbReference type="Pfam" id="PF12852">
    <property type="entry name" value="Cupin_6"/>
    <property type="match status" value="1"/>
</dbReference>
<dbReference type="InterPro" id="IPR050204">
    <property type="entry name" value="AraC_XylS_family_regulators"/>
</dbReference>
<keyword evidence="6" id="KW-1185">Reference proteome</keyword>